<dbReference type="GO" id="GO:0004140">
    <property type="term" value="F:dephospho-CoA kinase activity"/>
    <property type="evidence" value="ECO:0007669"/>
    <property type="project" value="UniProtKB-UniRule"/>
</dbReference>
<comment type="caution">
    <text evidence="7">The sequence shown here is derived from an EMBL/GenBank/DDBJ whole genome shotgun (WGS) entry which is preliminary data.</text>
</comment>
<dbReference type="NCBIfam" id="TIGR00152">
    <property type="entry name" value="dephospho-CoA kinase"/>
    <property type="match status" value="1"/>
</dbReference>
<dbReference type="AlphaFoldDB" id="A0A418WI40"/>
<dbReference type="InterPro" id="IPR001977">
    <property type="entry name" value="Depp_CoAkinase"/>
</dbReference>
<dbReference type="EMBL" id="QYUK01000011">
    <property type="protein sequence ID" value="RJF89660.1"/>
    <property type="molecule type" value="Genomic_DNA"/>
</dbReference>
<dbReference type="OrthoDB" id="9812943at2"/>
<dbReference type="CDD" id="cd02022">
    <property type="entry name" value="DPCK"/>
    <property type="match status" value="1"/>
</dbReference>
<dbReference type="Pfam" id="PF01121">
    <property type="entry name" value="CoaE"/>
    <property type="match status" value="1"/>
</dbReference>
<evidence type="ECO:0000256" key="6">
    <source>
        <dbReference type="NCBIfam" id="TIGR00152"/>
    </source>
</evidence>
<comment type="subcellular location">
    <subcellularLocation>
        <location evidence="5">Cytoplasm</location>
    </subcellularLocation>
</comment>
<dbReference type="GO" id="GO:0015937">
    <property type="term" value="P:coenzyme A biosynthetic process"/>
    <property type="evidence" value="ECO:0007669"/>
    <property type="project" value="UniProtKB-UniRule"/>
</dbReference>
<dbReference type="GO" id="GO:0005524">
    <property type="term" value="F:ATP binding"/>
    <property type="evidence" value="ECO:0007669"/>
    <property type="project" value="UniProtKB-UniRule"/>
</dbReference>
<dbReference type="RefSeq" id="WP_119781766.1">
    <property type="nucleotide sequence ID" value="NZ_QYUK01000011.1"/>
</dbReference>
<dbReference type="PANTHER" id="PTHR10695:SF46">
    <property type="entry name" value="BIFUNCTIONAL COENZYME A SYNTHASE-RELATED"/>
    <property type="match status" value="1"/>
</dbReference>
<protein>
    <recommendedName>
        <fullName evidence="5 6">Dephospho-CoA kinase</fullName>
        <ecNumber evidence="5 6">2.7.1.24</ecNumber>
    </recommendedName>
    <alternativeName>
        <fullName evidence="5">Dephosphocoenzyme A kinase</fullName>
    </alternativeName>
</protein>
<reference evidence="7 8" key="1">
    <citation type="submission" date="2018-09" db="EMBL/GenBank/DDBJ databases">
        <authorList>
            <person name="Zhu H."/>
        </authorList>
    </citation>
    <scope>NUCLEOTIDE SEQUENCE [LARGE SCALE GENOMIC DNA]</scope>
    <source>
        <strain evidence="7 8">K1W22B-8</strain>
    </source>
</reference>
<accession>A0A418WI40</accession>
<evidence type="ECO:0000256" key="3">
    <source>
        <dbReference type="ARBA" id="ARBA00022840"/>
    </source>
</evidence>
<dbReference type="InterPro" id="IPR027417">
    <property type="entry name" value="P-loop_NTPase"/>
</dbReference>
<evidence type="ECO:0000256" key="5">
    <source>
        <dbReference type="HAMAP-Rule" id="MF_00376"/>
    </source>
</evidence>
<dbReference type="PROSITE" id="PS51219">
    <property type="entry name" value="DPCK"/>
    <property type="match status" value="1"/>
</dbReference>
<name>A0A418WI40_9PROT</name>
<keyword evidence="5" id="KW-0963">Cytoplasm</keyword>
<keyword evidence="5 7" id="KW-0808">Transferase</keyword>
<comment type="similarity">
    <text evidence="1 5">Belongs to the CoaE family.</text>
</comment>
<dbReference type="Proteomes" id="UP000284605">
    <property type="component" value="Unassembled WGS sequence"/>
</dbReference>
<keyword evidence="2 5" id="KW-0547">Nucleotide-binding</keyword>
<dbReference type="UniPathway" id="UPA00241">
    <property type="reaction ID" value="UER00356"/>
</dbReference>
<evidence type="ECO:0000256" key="1">
    <source>
        <dbReference type="ARBA" id="ARBA00009018"/>
    </source>
</evidence>
<dbReference type="HAMAP" id="MF_00376">
    <property type="entry name" value="Dephospho_CoA_kinase"/>
    <property type="match status" value="1"/>
</dbReference>
<comment type="pathway">
    <text evidence="5">Cofactor biosynthesis; coenzyme A biosynthesis; CoA from (R)-pantothenate: step 5/5.</text>
</comment>
<sequence length="216" mass="22956">MSLAPDPYTRPILLALTGSIGMGKSETARMFAALGVPVYDADAAVHALYAPGGKAVGPIGAAFPGVVADGAVDRAALSRHLAGDPAAWKRLEAVIHPLVAEAQRDFLMAQMAAQARLVLLDIPLLFETGGEARVDYVAVVSAPAQVQRRRVLERPGMTPQKLDEILSRQVPDAQKRAGADFVIPTDQGLQVARDHVRAIVDRLILTPPPKMPGRLP</sequence>
<proteinExistence type="inferred from homology"/>
<dbReference type="Gene3D" id="3.40.50.300">
    <property type="entry name" value="P-loop containing nucleotide triphosphate hydrolases"/>
    <property type="match status" value="1"/>
</dbReference>
<evidence type="ECO:0000256" key="2">
    <source>
        <dbReference type="ARBA" id="ARBA00022741"/>
    </source>
</evidence>
<dbReference type="PANTHER" id="PTHR10695">
    <property type="entry name" value="DEPHOSPHO-COA KINASE-RELATED"/>
    <property type="match status" value="1"/>
</dbReference>
<keyword evidence="3 5" id="KW-0067">ATP-binding</keyword>
<gene>
    <name evidence="5 7" type="primary">coaE</name>
    <name evidence="7" type="ORF">D3874_24035</name>
</gene>
<dbReference type="EC" id="2.7.1.24" evidence="5 6"/>
<keyword evidence="8" id="KW-1185">Reference proteome</keyword>
<evidence type="ECO:0000313" key="7">
    <source>
        <dbReference type="EMBL" id="RJF89660.1"/>
    </source>
</evidence>
<comment type="catalytic activity">
    <reaction evidence="5">
        <text>3'-dephospho-CoA + ATP = ADP + CoA + H(+)</text>
        <dbReference type="Rhea" id="RHEA:18245"/>
        <dbReference type="ChEBI" id="CHEBI:15378"/>
        <dbReference type="ChEBI" id="CHEBI:30616"/>
        <dbReference type="ChEBI" id="CHEBI:57287"/>
        <dbReference type="ChEBI" id="CHEBI:57328"/>
        <dbReference type="ChEBI" id="CHEBI:456216"/>
        <dbReference type="EC" id="2.7.1.24"/>
    </reaction>
</comment>
<feature type="binding site" evidence="5">
    <location>
        <begin position="21"/>
        <end position="26"/>
    </location>
    <ligand>
        <name>ATP</name>
        <dbReference type="ChEBI" id="CHEBI:30616"/>
    </ligand>
</feature>
<organism evidence="7 8">
    <name type="scientific">Oleomonas cavernae</name>
    <dbReference type="NCBI Taxonomy" id="2320859"/>
    <lineage>
        <taxon>Bacteria</taxon>
        <taxon>Pseudomonadati</taxon>
        <taxon>Pseudomonadota</taxon>
        <taxon>Alphaproteobacteria</taxon>
        <taxon>Acetobacterales</taxon>
        <taxon>Acetobacteraceae</taxon>
        <taxon>Oleomonas</taxon>
    </lineage>
</organism>
<keyword evidence="4 5" id="KW-0173">Coenzyme A biosynthesis</keyword>
<evidence type="ECO:0000256" key="4">
    <source>
        <dbReference type="ARBA" id="ARBA00022993"/>
    </source>
</evidence>
<keyword evidence="5 7" id="KW-0418">Kinase</keyword>
<comment type="function">
    <text evidence="5">Catalyzes the phosphorylation of the 3'-hydroxyl group of dephosphocoenzyme A to form coenzyme A.</text>
</comment>
<dbReference type="SUPFAM" id="SSF52540">
    <property type="entry name" value="P-loop containing nucleoside triphosphate hydrolases"/>
    <property type="match status" value="1"/>
</dbReference>
<dbReference type="GO" id="GO:0005737">
    <property type="term" value="C:cytoplasm"/>
    <property type="evidence" value="ECO:0007669"/>
    <property type="project" value="UniProtKB-SubCell"/>
</dbReference>
<evidence type="ECO:0000313" key="8">
    <source>
        <dbReference type="Proteomes" id="UP000284605"/>
    </source>
</evidence>